<evidence type="ECO:0000313" key="7">
    <source>
        <dbReference type="Proteomes" id="UP000295611"/>
    </source>
</evidence>
<dbReference type="GO" id="GO:0016020">
    <property type="term" value="C:membrane"/>
    <property type="evidence" value="ECO:0007669"/>
    <property type="project" value="InterPro"/>
</dbReference>
<dbReference type="InterPro" id="IPR003594">
    <property type="entry name" value="HATPase_dom"/>
</dbReference>
<dbReference type="OrthoDB" id="9811306at2"/>
<dbReference type="GO" id="GO:0000155">
    <property type="term" value="F:phosphorelay sensor kinase activity"/>
    <property type="evidence" value="ECO:0007669"/>
    <property type="project" value="InterPro"/>
</dbReference>
<feature type="domain" description="Signal transduction histidine kinase subgroup 3 dimerisation and phosphoacceptor" evidence="5">
    <location>
        <begin position="20"/>
        <end position="79"/>
    </location>
</feature>
<evidence type="ECO:0000259" key="4">
    <source>
        <dbReference type="Pfam" id="PF02518"/>
    </source>
</evidence>
<keyword evidence="3" id="KW-0902">Two-component regulatory system</keyword>
<gene>
    <name evidence="6" type="ORF">DFP86_101174</name>
</gene>
<dbReference type="CDD" id="cd16917">
    <property type="entry name" value="HATPase_UhpB-NarQ-NarX-like"/>
    <property type="match status" value="1"/>
</dbReference>
<dbReference type="PANTHER" id="PTHR24421">
    <property type="entry name" value="NITRATE/NITRITE SENSOR PROTEIN NARX-RELATED"/>
    <property type="match status" value="1"/>
</dbReference>
<dbReference type="SUPFAM" id="SSF55874">
    <property type="entry name" value="ATPase domain of HSP90 chaperone/DNA topoisomerase II/histidine kinase"/>
    <property type="match status" value="1"/>
</dbReference>
<proteinExistence type="predicted"/>
<dbReference type="EMBL" id="SNZP01000001">
    <property type="protein sequence ID" value="TDR82785.1"/>
    <property type="molecule type" value="Genomic_DNA"/>
</dbReference>
<dbReference type="RefSeq" id="WP_133678111.1">
    <property type="nucleotide sequence ID" value="NZ_SNZP01000001.1"/>
</dbReference>
<keyword evidence="7" id="KW-1185">Reference proteome</keyword>
<dbReference type="GO" id="GO:0046983">
    <property type="term" value="F:protein dimerization activity"/>
    <property type="evidence" value="ECO:0007669"/>
    <property type="project" value="InterPro"/>
</dbReference>
<evidence type="ECO:0000259" key="5">
    <source>
        <dbReference type="Pfam" id="PF07730"/>
    </source>
</evidence>
<evidence type="ECO:0000313" key="6">
    <source>
        <dbReference type="EMBL" id="TDR82785.1"/>
    </source>
</evidence>
<dbReference type="PANTHER" id="PTHR24421:SF62">
    <property type="entry name" value="SENSORY TRANSDUCTION HISTIDINE KINASE"/>
    <property type="match status" value="1"/>
</dbReference>
<accession>A0A4R7BFF6</accession>
<name>A0A4R7BFF6_9NEIS</name>
<keyword evidence="2 6" id="KW-0418">Kinase</keyword>
<dbReference type="AlphaFoldDB" id="A0A4R7BFF6"/>
<keyword evidence="1" id="KW-0808">Transferase</keyword>
<evidence type="ECO:0000256" key="1">
    <source>
        <dbReference type="ARBA" id="ARBA00022679"/>
    </source>
</evidence>
<dbReference type="Pfam" id="PF02518">
    <property type="entry name" value="HATPase_c"/>
    <property type="match status" value="1"/>
</dbReference>
<dbReference type="Gene3D" id="3.30.565.10">
    <property type="entry name" value="Histidine kinase-like ATPase, C-terminal domain"/>
    <property type="match status" value="1"/>
</dbReference>
<protein>
    <submittedName>
        <fullName evidence="6">Histidine kinase/DNA gyrase B/HSP90-like ATPase</fullName>
    </submittedName>
</protein>
<dbReference type="InterPro" id="IPR036890">
    <property type="entry name" value="HATPase_C_sf"/>
</dbReference>
<feature type="domain" description="Histidine kinase/HSP90-like ATPase" evidence="4">
    <location>
        <begin position="123"/>
        <end position="215"/>
    </location>
</feature>
<evidence type="ECO:0000256" key="3">
    <source>
        <dbReference type="ARBA" id="ARBA00023012"/>
    </source>
</evidence>
<organism evidence="6 7">
    <name type="scientific">Paludibacterium purpuratum</name>
    <dbReference type="NCBI Taxonomy" id="1144873"/>
    <lineage>
        <taxon>Bacteria</taxon>
        <taxon>Pseudomonadati</taxon>
        <taxon>Pseudomonadota</taxon>
        <taxon>Betaproteobacteria</taxon>
        <taxon>Neisseriales</taxon>
        <taxon>Chromobacteriaceae</taxon>
        <taxon>Paludibacterium</taxon>
    </lineage>
</organism>
<dbReference type="InterPro" id="IPR011712">
    <property type="entry name" value="Sig_transdc_His_kin_sub3_dim/P"/>
</dbReference>
<dbReference type="Proteomes" id="UP000295611">
    <property type="component" value="Unassembled WGS sequence"/>
</dbReference>
<evidence type="ECO:0000256" key="2">
    <source>
        <dbReference type="ARBA" id="ARBA00022777"/>
    </source>
</evidence>
<comment type="caution">
    <text evidence="6">The sequence shown here is derived from an EMBL/GenBank/DDBJ whole genome shotgun (WGS) entry which is preliminary data.</text>
</comment>
<dbReference type="Pfam" id="PF07730">
    <property type="entry name" value="HisKA_3"/>
    <property type="match status" value="1"/>
</dbReference>
<dbReference type="InterPro" id="IPR050482">
    <property type="entry name" value="Sensor_HK_TwoCompSys"/>
</dbReference>
<sequence length="226" mass="24032">MPPPQVLTDHAAADTGTQEALAQLLHDDLAQLLAFALIQLDTARATDPAGSGAAFEHGRQLVKQALHSTRGLIDGLRSAETPPPAELGQQCRQLAQEIGRLSRRKIVLDCQAIDIQPPPPAQRLICRAARELLINACKHAPRADIRISLRAADAWPGGLVLTVSDNGPGIDPARMRRPAAGHHGLCRLPDQLAQAGAQLELHSRPGHGVQAHIHWQPSTAGSEGAV</sequence>
<reference evidence="6 7" key="1">
    <citation type="submission" date="2019-03" db="EMBL/GenBank/DDBJ databases">
        <title>Genomic Encyclopedia of Type Strains, Phase III (KMG-III): the genomes of soil and plant-associated and newly described type strains.</title>
        <authorList>
            <person name="Whitman W."/>
        </authorList>
    </citation>
    <scope>NUCLEOTIDE SEQUENCE [LARGE SCALE GENOMIC DNA]</scope>
    <source>
        <strain evidence="6 7">CECT 8976</strain>
    </source>
</reference>